<dbReference type="SUPFAM" id="SSF53335">
    <property type="entry name" value="S-adenosyl-L-methionine-dependent methyltransferases"/>
    <property type="match status" value="1"/>
</dbReference>
<dbReference type="Proteomes" id="UP001241926">
    <property type="component" value="Unassembled WGS sequence"/>
</dbReference>
<dbReference type="Pfam" id="PF13489">
    <property type="entry name" value="Methyltransf_23"/>
    <property type="match status" value="1"/>
</dbReference>
<dbReference type="CDD" id="cd02440">
    <property type="entry name" value="AdoMet_MTases"/>
    <property type="match status" value="1"/>
</dbReference>
<accession>A0ABT7IUN6</accession>
<dbReference type="PANTHER" id="PTHR43861">
    <property type="entry name" value="TRANS-ACONITATE 2-METHYLTRANSFERASE-RELATED"/>
    <property type="match status" value="1"/>
</dbReference>
<evidence type="ECO:0000313" key="1">
    <source>
        <dbReference type="EMBL" id="MDL2076294.1"/>
    </source>
</evidence>
<dbReference type="RefSeq" id="WP_261717343.1">
    <property type="nucleotide sequence ID" value="NZ_JASJUS010000005.1"/>
</dbReference>
<keyword evidence="1" id="KW-0489">Methyltransferase</keyword>
<sequence length="230" mass="24636">MPDYETQNLDTWTAYGAHQLTRDVVLPELDQWAWTITGVGPGSEVLGEVRGLRVLELGSGLGRHAASVAAMGASVTAVDSSPTQHQRAVARYPGTPGLHLVCADAVAHLSDADPYDLIYSVSAVHFTDPRRLLPALAQGLKPGGRFVFSVLHTNSRGDGPSDAVIARPEALRLPGTDQELPGHMWVLTPQLWEGLLAEHGLVLDSVTAIDAPEADNRASYRLYVSHRPAA</sequence>
<evidence type="ECO:0000313" key="2">
    <source>
        <dbReference type="Proteomes" id="UP001241926"/>
    </source>
</evidence>
<protein>
    <submittedName>
        <fullName evidence="1">Methyltransferase domain-containing protein</fullName>
    </submittedName>
</protein>
<keyword evidence="1" id="KW-0808">Transferase</keyword>
<dbReference type="GO" id="GO:0032259">
    <property type="term" value="P:methylation"/>
    <property type="evidence" value="ECO:0007669"/>
    <property type="project" value="UniProtKB-KW"/>
</dbReference>
<proteinExistence type="predicted"/>
<dbReference type="InterPro" id="IPR029063">
    <property type="entry name" value="SAM-dependent_MTases_sf"/>
</dbReference>
<name>A0ABT7IUN6_9ACTN</name>
<dbReference type="GO" id="GO:0008168">
    <property type="term" value="F:methyltransferase activity"/>
    <property type="evidence" value="ECO:0007669"/>
    <property type="project" value="UniProtKB-KW"/>
</dbReference>
<dbReference type="EMBL" id="JASJUS010000005">
    <property type="protein sequence ID" value="MDL2076294.1"/>
    <property type="molecule type" value="Genomic_DNA"/>
</dbReference>
<organism evidence="1 2">
    <name type="scientific">Streptomyces fuscus</name>
    <dbReference type="NCBI Taxonomy" id="3048495"/>
    <lineage>
        <taxon>Bacteria</taxon>
        <taxon>Bacillati</taxon>
        <taxon>Actinomycetota</taxon>
        <taxon>Actinomycetes</taxon>
        <taxon>Kitasatosporales</taxon>
        <taxon>Streptomycetaceae</taxon>
        <taxon>Streptomyces</taxon>
    </lineage>
</organism>
<reference evidence="1 2" key="1">
    <citation type="submission" date="2023-05" db="EMBL/GenBank/DDBJ databases">
        <title>Streptomyces fuscus sp. nov., a brown-black pigment producing actinomyces isolated from dry sand of Sea duck farm.</title>
        <authorList>
            <person name="Xie J."/>
            <person name="Shen N."/>
        </authorList>
    </citation>
    <scope>NUCLEOTIDE SEQUENCE [LARGE SCALE GENOMIC DNA]</scope>
    <source>
        <strain evidence="1 2">GXMU-J15</strain>
    </source>
</reference>
<comment type="caution">
    <text evidence="1">The sequence shown here is derived from an EMBL/GenBank/DDBJ whole genome shotgun (WGS) entry which is preliminary data.</text>
</comment>
<keyword evidence="2" id="KW-1185">Reference proteome</keyword>
<gene>
    <name evidence="1" type="ORF">QNN03_07555</name>
</gene>
<dbReference type="Gene3D" id="3.40.50.150">
    <property type="entry name" value="Vaccinia Virus protein VP39"/>
    <property type="match status" value="1"/>
</dbReference>